<name>A0ABY5TWW8_9MYCO</name>
<protein>
    <submittedName>
        <fullName evidence="1">Uncharacterized protein</fullName>
    </submittedName>
</protein>
<dbReference type="RefSeq" id="WP_262875791.1">
    <property type="nucleotide sequence ID" value="NZ_CP092427.2"/>
</dbReference>
<sequence>MASAVVTDPKDGSMTFGQWQFYGMGNALVGAAITIVTGGS</sequence>
<organism evidence="1 2">
    <name type="scientific">Mycolicibacterium rufum</name>
    <dbReference type="NCBI Taxonomy" id="318424"/>
    <lineage>
        <taxon>Bacteria</taxon>
        <taxon>Bacillati</taxon>
        <taxon>Actinomycetota</taxon>
        <taxon>Actinomycetes</taxon>
        <taxon>Mycobacteriales</taxon>
        <taxon>Mycobacteriaceae</taxon>
        <taxon>Mycolicibacterium</taxon>
    </lineage>
</organism>
<proteinExistence type="predicted"/>
<accession>A0ABY5TWW8</accession>
<dbReference type="Proteomes" id="UP001055159">
    <property type="component" value="Chromosome"/>
</dbReference>
<gene>
    <name evidence="1" type="ORF">MJO55_29030</name>
</gene>
<keyword evidence="2" id="KW-1185">Reference proteome</keyword>
<evidence type="ECO:0000313" key="1">
    <source>
        <dbReference type="EMBL" id="UVY95896.1"/>
    </source>
</evidence>
<dbReference type="EMBL" id="CP092427">
    <property type="protein sequence ID" value="UVY95896.1"/>
    <property type="molecule type" value="Genomic_DNA"/>
</dbReference>
<evidence type="ECO:0000313" key="2">
    <source>
        <dbReference type="Proteomes" id="UP001055159"/>
    </source>
</evidence>
<reference evidence="1" key="1">
    <citation type="submission" date="2022-08" db="EMBL/GenBank/DDBJ databases">
        <title>Whole genome sequencing of non-tuberculosis mycobacteria type-strains.</title>
        <authorList>
            <person name="Igarashi Y."/>
            <person name="Osugi A."/>
            <person name="Mitarai S."/>
        </authorList>
    </citation>
    <scope>NUCLEOTIDE SEQUENCE</scope>
    <source>
        <strain evidence="1">JCM 16372</strain>
    </source>
</reference>